<protein>
    <submittedName>
        <fullName evidence="1">Uncharacterized protein</fullName>
    </submittedName>
</protein>
<name>A0A6C0DY02_9ZZZZ</name>
<evidence type="ECO:0000313" key="1">
    <source>
        <dbReference type="EMBL" id="QHT21747.1"/>
    </source>
</evidence>
<accession>A0A6C0DY02</accession>
<proteinExistence type="predicted"/>
<dbReference type="AlphaFoldDB" id="A0A6C0DY02"/>
<organism evidence="1">
    <name type="scientific">viral metagenome</name>
    <dbReference type="NCBI Taxonomy" id="1070528"/>
    <lineage>
        <taxon>unclassified sequences</taxon>
        <taxon>metagenomes</taxon>
        <taxon>organismal metagenomes</taxon>
    </lineage>
</organism>
<reference evidence="1" key="1">
    <citation type="journal article" date="2020" name="Nature">
        <title>Giant virus diversity and host interactions through global metagenomics.</title>
        <authorList>
            <person name="Schulz F."/>
            <person name="Roux S."/>
            <person name="Paez-Espino D."/>
            <person name="Jungbluth S."/>
            <person name="Walsh D.A."/>
            <person name="Denef V.J."/>
            <person name="McMahon K.D."/>
            <person name="Konstantinidis K.T."/>
            <person name="Eloe-Fadrosh E.A."/>
            <person name="Kyrpides N.C."/>
            <person name="Woyke T."/>
        </authorList>
    </citation>
    <scope>NUCLEOTIDE SEQUENCE</scope>
    <source>
        <strain evidence="1">GVMAG-M-3300023179-103</strain>
    </source>
</reference>
<sequence length="204" mass="23997">MEDFNSTILRGIFDKPPKCSDPNATVEFCRCRYDCRFYCTLKLHGKCINCSYDVCIKELQNAVTILIEPKQDWRPFEKLTGIDGCFTLGTRPLFELLQGTSLYQILADIVVGYAMPKIMCFGLCTCHHKTKTDRVCHDTQYFFHLYGRPELLFCVCCINRFCKPIFKRKWLKDDFHKGYVSMYDLFDQYVESKTRMIKNENTDD</sequence>
<dbReference type="EMBL" id="MN739696">
    <property type="protein sequence ID" value="QHT21747.1"/>
    <property type="molecule type" value="Genomic_DNA"/>
</dbReference>